<dbReference type="GO" id="GO:0006260">
    <property type="term" value="P:DNA replication"/>
    <property type="evidence" value="ECO:0007669"/>
    <property type="project" value="UniProtKB-KW"/>
</dbReference>
<accession>F0T9V8</accession>
<evidence type="ECO:0000256" key="8">
    <source>
        <dbReference type="ARBA" id="ARBA00022840"/>
    </source>
</evidence>
<dbReference type="eggNOG" id="arCOG00439">
    <property type="taxonomic scope" value="Archaea"/>
</dbReference>
<dbReference type="Gene3D" id="3.40.50.300">
    <property type="entry name" value="P-loop containing nucleotide triphosphate hydrolases"/>
    <property type="match status" value="2"/>
</dbReference>
<evidence type="ECO:0000256" key="4">
    <source>
        <dbReference type="ARBA" id="ARBA00022741"/>
    </source>
</evidence>
<reference evidence="15" key="1">
    <citation type="submission" date="2011-02" db="EMBL/GenBank/DDBJ databases">
        <title>Complete sequence of Methanobacterium sp. AL-21.</title>
        <authorList>
            <consortium name="US DOE Joint Genome Institute"/>
            <person name="Lucas S."/>
            <person name="Copeland A."/>
            <person name="Lapidus A."/>
            <person name="Cheng J.-F."/>
            <person name="Goodwin L."/>
            <person name="Pitluck S."/>
            <person name="Chertkov O."/>
            <person name="Detter J.C."/>
            <person name="Han C."/>
            <person name="Tapia R."/>
            <person name="Land M."/>
            <person name="Hauser L."/>
            <person name="Kyrpides N."/>
            <person name="Ivanova N."/>
            <person name="Mikhailova N."/>
            <person name="Pagani I."/>
            <person name="Cadillo-Quiroz H."/>
            <person name="Imachi H."/>
            <person name="Zinder S."/>
            <person name="Liu W."/>
            <person name="Woyke T."/>
        </authorList>
    </citation>
    <scope>NUCLEOTIDE SEQUENCE [LARGE SCALE GENOMIC DNA]</scope>
    <source>
        <strain evidence="15">AL-21</strain>
    </source>
</reference>
<dbReference type="InterPro" id="IPR006141">
    <property type="entry name" value="Intein_N"/>
</dbReference>
<dbReference type="STRING" id="877455.Metbo_0529"/>
<dbReference type="PANTHER" id="PTHR11630:SF66">
    <property type="entry name" value="DNA REPLICATION LICENSING FACTOR MCM4"/>
    <property type="match status" value="1"/>
</dbReference>
<dbReference type="SUPFAM" id="SSF50249">
    <property type="entry name" value="Nucleic acid-binding proteins"/>
    <property type="match status" value="1"/>
</dbReference>
<gene>
    <name evidence="14" type="ordered locus">Metbo_0529</name>
</gene>
<sequence>MEATSSTEKSKPSVAKFEEFFSTKYKDTIFEALEKYPDERSVVVSYSELEMFDPDLADLLIEKPEEVIKASQKAIKNIDPLGKNAELNIRFEAIRNNIQLRFLRSKYIGKFVAVDGIIRKTDEIRPRIINALFECRSCMRLQEVPQTSNLISEPALCQDCGGRSFRLLQEESEFMDTQTTKLQEPLENLSGGEEPKQISVVMEDDLVDSLTPGDIVKITGIMKTVRDEKTKRFKNYIYCNYIEPLEKEFEELKISEEDEEEIKRLAADPDVYNKIISSTAPSIQGYREVKEAIALQLFGGSPKELEDKTRIRGDIHILIVGDPGIGKSQMLKYVSKLAPRGIYTSGKGTSGVGLTAAAVRDEFGGWSLEAGALVLGDRGNVCVDELDKMRSEDRSAIHEALEQQSYHKDFEILLGNGKKVKIGEFVDEHIQNNQNEVILGKDTEILEVDDLEVMAYDLEKLGLINVKADRISRHKAPSNLVEIVFSNGRTVTVTPEHPVLKWDKNVEAVNAEELKENDIVLGVNEYITSVNDDISSNTASFLGFLLSEGHSYKNEDNGVYEIGFSNTDENLIEEFKNIAENGDIGYIVSKREKEGCKDLFTVRINSKSFYNEMENEFPEVFLREEGLRPARMKRIPNKVLMSSNINKKAFLNSYFKGDGFVDKLRIGYSTSSIKMAEDLQDMLLMLGIYSYIFKEEREEGIYYKVTLSGKANMERFADIVPDDHRMDRIKDIINTSGNKKNDRDIIPHDIIVDLYDILKGLRICDGKLRNNIKRKQNAHRLTLNRYVNEAETLLNEIKVGLENNEINSAEKIYRVSELSKDLDIPHTSLRNLLTNGHEETTKILFNKANTRLDKLNKKLSHVKKYVQGNVRFLTVKNVEKIENNDSKWVYDITVEPQHLFASHGLVLHNTISIAKAGIMATLNSRCSVLAAANPKFGRFDQYKSIGEQIDLPSPILSRFDLIFVVEDKPDVERDTKLAAHILRIHKDTSIPFEIEPELLRKYIAYARREVSPKLTADAITVLQEFYVGMRGGAAEDDSPVPITARQLEALIRLSEASSRIRLGTEVTKADAQRAITIQQKCMKQVGYDPETGKLDIDKVEGRPAKSDRDKIRLVTEIIGELSEEYGGRTPKNILITEMSDRYNMSEEKAEEIVKILKRKGIIFEPQQGYYKIA</sequence>
<dbReference type="InterPro" id="IPR030934">
    <property type="entry name" value="Intein_C"/>
</dbReference>
<dbReference type="InterPro" id="IPR003586">
    <property type="entry name" value="Hint_dom_C"/>
</dbReference>
<protein>
    <recommendedName>
        <fullName evidence="2">DNA helicase</fullName>
        <ecNumber evidence="2">3.6.4.12</ecNumber>
    </recommendedName>
</protein>
<evidence type="ECO:0000256" key="7">
    <source>
        <dbReference type="ARBA" id="ARBA00022813"/>
    </source>
</evidence>
<dbReference type="Gene3D" id="3.10.28.10">
    <property type="entry name" value="Homing endonucleases"/>
    <property type="match status" value="1"/>
</dbReference>
<dbReference type="GO" id="GO:0004519">
    <property type="term" value="F:endonuclease activity"/>
    <property type="evidence" value="ECO:0007669"/>
    <property type="project" value="InterPro"/>
</dbReference>
<dbReference type="InterPro" id="IPR027434">
    <property type="entry name" value="Homing_endonucl"/>
</dbReference>
<dbReference type="NCBIfam" id="TIGR01445">
    <property type="entry name" value="intein_Nterm"/>
    <property type="match status" value="1"/>
</dbReference>
<evidence type="ECO:0000256" key="11">
    <source>
        <dbReference type="RuleBase" id="RU004070"/>
    </source>
</evidence>
<dbReference type="InterPro" id="IPR031327">
    <property type="entry name" value="MCM"/>
</dbReference>
<dbReference type="InterPro" id="IPR027925">
    <property type="entry name" value="MCM_N"/>
</dbReference>
<dbReference type="InterPro" id="IPR027417">
    <property type="entry name" value="P-loop_NTPase"/>
</dbReference>
<dbReference type="InterPro" id="IPR004042">
    <property type="entry name" value="Intein_endonuc_central"/>
</dbReference>
<dbReference type="InterPro" id="IPR036844">
    <property type="entry name" value="Hint_dom_sf"/>
</dbReference>
<keyword evidence="4 11" id="KW-0547">Nucleotide-binding</keyword>
<dbReference type="Gene3D" id="2.170.16.10">
    <property type="entry name" value="Hedgehog/Intein (Hint) domain"/>
    <property type="match status" value="1"/>
</dbReference>
<dbReference type="HOGENOM" id="CLU_000995_7_2_2"/>
<keyword evidence="6" id="KW-0347">Helicase</keyword>
<comment type="similarity">
    <text evidence="1 11">Belongs to the MCM family.</text>
</comment>
<dbReference type="PRINTS" id="PR00379">
    <property type="entry name" value="INTEIN"/>
</dbReference>
<organism evidence="14 15">
    <name type="scientific">Methanobacterium lacus (strain AL-21)</name>
    <dbReference type="NCBI Taxonomy" id="877455"/>
    <lineage>
        <taxon>Archaea</taxon>
        <taxon>Methanobacteriati</taxon>
        <taxon>Methanobacteriota</taxon>
        <taxon>Methanomada group</taxon>
        <taxon>Methanobacteria</taxon>
        <taxon>Methanobacteriales</taxon>
        <taxon>Methanobacteriaceae</taxon>
        <taxon>Methanobacterium</taxon>
    </lineage>
</organism>
<dbReference type="KEGG" id="mel:Metbo_0529"/>
<dbReference type="InterPro" id="IPR003587">
    <property type="entry name" value="Hint_dom_N"/>
</dbReference>
<dbReference type="Pfam" id="PF17207">
    <property type="entry name" value="MCM_OB"/>
    <property type="match status" value="1"/>
</dbReference>
<keyword evidence="3" id="KW-0235">DNA replication</keyword>
<feature type="domain" description="DOD-type homing endonuclease" evidence="13">
    <location>
        <begin position="541"/>
        <end position="688"/>
    </location>
</feature>
<evidence type="ECO:0000256" key="10">
    <source>
        <dbReference type="ARBA" id="ARBA00023125"/>
    </source>
</evidence>
<dbReference type="Pfam" id="PF17855">
    <property type="entry name" value="MCM_lid"/>
    <property type="match status" value="1"/>
</dbReference>
<dbReference type="InterPro" id="IPR036388">
    <property type="entry name" value="WH-like_DNA-bd_sf"/>
</dbReference>
<dbReference type="RefSeq" id="WP_013644132.1">
    <property type="nucleotide sequence ID" value="NC_015216.1"/>
</dbReference>
<evidence type="ECO:0000256" key="5">
    <source>
        <dbReference type="ARBA" id="ARBA00022801"/>
    </source>
</evidence>
<dbReference type="InterPro" id="IPR048907">
    <property type="entry name" value="WHD_MCM_arc"/>
</dbReference>
<dbReference type="Gene3D" id="3.30.1640.10">
    <property type="entry name" value="mini-chromosome maintenance (MCM) complex, chain A, domain 1"/>
    <property type="match status" value="1"/>
</dbReference>
<dbReference type="GO" id="GO:0017116">
    <property type="term" value="F:single-stranded DNA helicase activity"/>
    <property type="evidence" value="ECO:0007669"/>
    <property type="project" value="TreeGrafter"/>
</dbReference>
<dbReference type="CDD" id="cd00081">
    <property type="entry name" value="Hint"/>
    <property type="match status" value="1"/>
</dbReference>
<evidence type="ECO:0000259" key="13">
    <source>
        <dbReference type="PROSITE" id="PS50819"/>
    </source>
</evidence>
<dbReference type="Pfam" id="PF14528">
    <property type="entry name" value="LAGLIDADG_3"/>
    <property type="match status" value="2"/>
</dbReference>
<dbReference type="Proteomes" id="UP000007490">
    <property type="component" value="Chromosome"/>
</dbReference>
<dbReference type="InterPro" id="IPR041562">
    <property type="entry name" value="MCM_lid"/>
</dbReference>
<dbReference type="Gene3D" id="1.10.10.10">
    <property type="entry name" value="Winged helix-like DNA-binding domain superfamily/Winged helix DNA-binding domain"/>
    <property type="match status" value="1"/>
</dbReference>
<dbReference type="SUPFAM" id="SSF52540">
    <property type="entry name" value="P-loop containing nucleoside triphosphate hydrolases"/>
    <property type="match status" value="2"/>
</dbReference>
<dbReference type="InterPro" id="IPR004860">
    <property type="entry name" value="LAGLIDADG_dom"/>
</dbReference>
<dbReference type="SMART" id="SM00350">
    <property type="entry name" value="MCM"/>
    <property type="match status" value="1"/>
</dbReference>
<reference evidence="14 15" key="2">
    <citation type="journal article" date="2014" name="Int. J. Syst. Evol. Microbiol.">
        <title>Methanobacterium paludis sp. nov. and a novel strain of Methanobacterium lacus isolated from northern peatlands.</title>
        <authorList>
            <person name="Cadillo-Quiroz H."/>
            <person name="Brauer S.L."/>
            <person name="Goodson N."/>
            <person name="Yavitt J.B."/>
            <person name="Zinder S.H."/>
        </authorList>
    </citation>
    <scope>NUCLEOTIDE SEQUENCE [LARGE SCALE GENOMIC DNA]</scope>
    <source>
        <strain evidence="14 15">AL-21</strain>
    </source>
</reference>
<dbReference type="GO" id="GO:0016539">
    <property type="term" value="P:intein-mediated protein splicing"/>
    <property type="evidence" value="ECO:0007669"/>
    <property type="project" value="InterPro"/>
</dbReference>
<keyword evidence="8 11" id="KW-0067">ATP-binding</keyword>
<dbReference type="GO" id="GO:0042555">
    <property type="term" value="C:MCM complex"/>
    <property type="evidence" value="ECO:0007669"/>
    <property type="project" value="TreeGrafter"/>
</dbReference>
<dbReference type="PROSITE" id="PS50818">
    <property type="entry name" value="INTEIN_C_TER"/>
    <property type="match status" value="1"/>
</dbReference>
<feature type="domain" description="MCM C-terminal AAA(+) ATPase" evidence="12">
    <location>
        <begin position="901"/>
        <end position="981"/>
    </location>
</feature>
<dbReference type="Pfam" id="PF14551">
    <property type="entry name" value="MCM_N"/>
    <property type="match status" value="1"/>
</dbReference>
<dbReference type="InterPro" id="IPR012340">
    <property type="entry name" value="NA-bd_OB-fold"/>
</dbReference>
<dbReference type="SMART" id="SM00305">
    <property type="entry name" value="HintC"/>
    <property type="match status" value="1"/>
</dbReference>
<keyword evidence="5" id="KW-0378">Hydrolase</keyword>
<dbReference type="FunFam" id="2.20.28.10:FF:000003">
    <property type="entry name" value="DNA helicase"/>
    <property type="match status" value="1"/>
</dbReference>
<evidence type="ECO:0000256" key="1">
    <source>
        <dbReference type="ARBA" id="ARBA00008010"/>
    </source>
</evidence>
<dbReference type="SUPFAM" id="SSF55608">
    <property type="entry name" value="Homing endonucleases"/>
    <property type="match status" value="2"/>
</dbReference>
<keyword evidence="15" id="KW-1185">Reference proteome</keyword>
<dbReference type="GO" id="GO:0016787">
    <property type="term" value="F:hydrolase activity"/>
    <property type="evidence" value="ECO:0007669"/>
    <property type="project" value="UniProtKB-KW"/>
</dbReference>
<dbReference type="AlphaFoldDB" id="F0T9V8"/>
<dbReference type="InterPro" id="IPR006142">
    <property type="entry name" value="INTEIN"/>
</dbReference>
<dbReference type="GO" id="GO:0003697">
    <property type="term" value="F:single-stranded DNA binding"/>
    <property type="evidence" value="ECO:0007669"/>
    <property type="project" value="TreeGrafter"/>
</dbReference>
<name>F0T9V8_METLA</name>
<keyword evidence="10 11" id="KW-0238">DNA-binding</keyword>
<dbReference type="PROSITE" id="PS50817">
    <property type="entry name" value="INTEIN_N_TER"/>
    <property type="match status" value="1"/>
</dbReference>
<dbReference type="NCBIfam" id="TIGR01443">
    <property type="entry name" value="intein_Cterm"/>
    <property type="match status" value="1"/>
</dbReference>
<dbReference type="PROSITE" id="PS50819">
    <property type="entry name" value="INTEIN_ENDONUCLEASE"/>
    <property type="match status" value="1"/>
</dbReference>
<dbReference type="Gene3D" id="2.20.28.10">
    <property type="match status" value="1"/>
</dbReference>
<evidence type="ECO:0000256" key="3">
    <source>
        <dbReference type="ARBA" id="ARBA00022705"/>
    </source>
</evidence>
<dbReference type="EC" id="3.6.4.12" evidence="2"/>
<dbReference type="InterPro" id="IPR001208">
    <property type="entry name" value="MCM_dom"/>
</dbReference>
<evidence type="ECO:0000313" key="14">
    <source>
        <dbReference type="EMBL" id="ADZ08781.1"/>
    </source>
</evidence>
<dbReference type="InterPro" id="IPR033762">
    <property type="entry name" value="MCM_OB"/>
</dbReference>
<dbReference type="PANTHER" id="PTHR11630">
    <property type="entry name" value="DNA REPLICATION LICENSING FACTOR MCM FAMILY MEMBER"/>
    <property type="match status" value="1"/>
</dbReference>
<keyword evidence="7" id="KW-0068">Autocatalytic cleavage</keyword>
<dbReference type="Pfam" id="PF21120">
    <property type="entry name" value="WHD_MCM_arc"/>
    <property type="match status" value="1"/>
</dbReference>
<dbReference type="Pfam" id="PF00493">
    <property type="entry name" value="MCM"/>
    <property type="match status" value="2"/>
</dbReference>
<dbReference type="OrthoDB" id="6747at2157"/>
<evidence type="ECO:0000256" key="6">
    <source>
        <dbReference type="ARBA" id="ARBA00022806"/>
    </source>
</evidence>
<dbReference type="GO" id="GO:0005524">
    <property type="term" value="F:ATP binding"/>
    <property type="evidence" value="ECO:0007669"/>
    <property type="project" value="UniProtKB-KW"/>
</dbReference>
<dbReference type="eggNOG" id="arCOG03154">
    <property type="taxonomic scope" value="Archaea"/>
</dbReference>
<keyword evidence="9" id="KW-0651">Protein splicing</keyword>
<dbReference type="PRINTS" id="PR01657">
    <property type="entry name" value="MCMFAMILY"/>
</dbReference>
<dbReference type="SUPFAM" id="SSF51294">
    <property type="entry name" value="Hedgehog/intein (Hint) domain"/>
    <property type="match status" value="1"/>
</dbReference>
<evidence type="ECO:0000256" key="9">
    <source>
        <dbReference type="ARBA" id="ARBA00023000"/>
    </source>
</evidence>
<evidence type="ECO:0000313" key="15">
    <source>
        <dbReference type="Proteomes" id="UP000007490"/>
    </source>
</evidence>
<evidence type="ECO:0000256" key="2">
    <source>
        <dbReference type="ARBA" id="ARBA00012551"/>
    </source>
</evidence>
<dbReference type="EMBL" id="CP002551">
    <property type="protein sequence ID" value="ADZ08781.1"/>
    <property type="molecule type" value="Genomic_DNA"/>
</dbReference>
<dbReference type="SMART" id="SM00306">
    <property type="entry name" value="HintN"/>
    <property type="match status" value="1"/>
</dbReference>
<feature type="domain" description="MCM C-terminal AAA(+) ATPase" evidence="12">
    <location>
        <begin position="271"/>
        <end position="405"/>
    </location>
</feature>
<dbReference type="Gene3D" id="2.40.50.140">
    <property type="entry name" value="Nucleic acid-binding proteins"/>
    <property type="match status" value="1"/>
</dbReference>
<dbReference type="PROSITE" id="PS50051">
    <property type="entry name" value="MCM_2"/>
    <property type="match status" value="2"/>
</dbReference>
<evidence type="ECO:0000259" key="12">
    <source>
        <dbReference type="PROSITE" id="PS50051"/>
    </source>
</evidence>
<dbReference type="GeneID" id="10276974"/>
<proteinExistence type="inferred from homology"/>